<feature type="region of interest" description="Disordered" evidence="1">
    <location>
        <begin position="168"/>
        <end position="194"/>
    </location>
</feature>
<organism evidence="2 3">
    <name type="scientific">Crotalaria pallida</name>
    <name type="common">Smooth rattlebox</name>
    <name type="synonym">Crotalaria striata</name>
    <dbReference type="NCBI Taxonomy" id="3830"/>
    <lineage>
        <taxon>Eukaryota</taxon>
        <taxon>Viridiplantae</taxon>
        <taxon>Streptophyta</taxon>
        <taxon>Embryophyta</taxon>
        <taxon>Tracheophyta</taxon>
        <taxon>Spermatophyta</taxon>
        <taxon>Magnoliopsida</taxon>
        <taxon>eudicotyledons</taxon>
        <taxon>Gunneridae</taxon>
        <taxon>Pentapetalae</taxon>
        <taxon>rosids</taxon>
        <taxon>fabids</taxon>
        <taxon>Fabales</taxon>
        <taxon>Fabaceae</taxon>
        <taxon>Papilionoideae</taxon>
        <taxon>50 kb inversion clade</taxon>
        <taxon>genistoids sensu lato</taxon>
        <taxon>core genistoids</taxon>
        <taxon>Crotalarieae</taxon>
        <taxon>Crotalaria</taxon>
    </lineage>
</organism>
<dbReference type="AlphaFoldDB" id="A0AAN9ILK8"/>
<evidence type="ECO:0000313" key="2">
    <source>
        <dbReference type="EMBL" id="KAK7281156.1"/>
    </source>
</evidence>
<accession>A0AAN9ILK8</accession>
<name>A0AAN9ILK8_CROPI</name>
<evidence type="ECO:0008006" key="4">
    <source>
        <dbReference type="Google" id="ProtNLM"/>
    </source>
</evidence>
<dbReference type="PANTHER" id="PTHR33018">
    <property type="entry name" value="OS10G0338966 PROTEIN-RELATED"/>
    <property type="match status" value="1"/>
</dbReference>
<feature type="compositionally biased region" description="Basic residues" evidence="1">
    <location>
        <begin position="22"/>
        <end position="38"/>
    </location>
</feature>
<feature type="region of interest" description="Disordered" evidence="1">
    <location>
        <begin position="1"/>
        <end position="38"/>
    </location>
</feature>
<dbReference type="EMBL" id="JAYWIO010000002">
    <property type="protein sequence ID" value="KAK7281156.1"/>
    <property type="molecule type" value="Genomic_DNA"/>
</dbReference>
<gene>
    <name evidence="2" type="ORF">RIF29_08889</name>
</gene>
<dbReference type="PANTHER" id="PTHR33018:SF34">
    <property type="entry name" value="OS02G0472350 PROTEIN"/>
    <property type="match status" value="1"/>
</dbReference>
<sequence length="226" mass="25927">MDDSLSNPTPSQNEPASSNSSKRVRGPTRLHRVAKRRAAGRRISIPFKPISGRACGPDRAEFNTFLAMEGRTKASIIIDDWRLVPKNVKELIWQSVKVTYDVPDNEIIKWKSLQVAKDGWKAFKTRLANAYIYGEKKHLSPLDEFDFLTSSDWEKFYEIRTSSDFEEKRKKGKEELPPSLKNAPPPQRPEPEADMLTKSDHHVLLQIRHIEGIASTLRFVVLKVKF</sequence>
<reference evidence="2 3" key="1">
    <citation type="submission" date="2024-01" db="EMBL/GenBank/DDBJ databases">
        <title>The genomes of 5 underutilized Papilionoideae crops provide insights into root nodulation and disease resistanc.</title>
        <authorList>
            <person name="Yuan L."/>
        </authorList>
    </citation>
    <scope>NUCLEOTIDE SEQUENCE [LARGE SCALE GENOMIC DNA]</scope>
    <source>
        <strain evidence="2">ZHUSHIDOU_FW_LH</strain>
        <tissue evidence="2">Leaf</tissue>
    </source>
</reference>
<keyword evidence="3" id="KW-1185">Reference proteome</keyword>
<evidence type="ECO:0000256" key="1">
    <source>
        <dbReference type="SAM" id="MobiDB-lite"/>
    </source>
</evidence>
<feature type="compositionally biased region" description="Polar residues" evidence="1">
    <location>
        <begin position="1"/>
        <end position="21"/>
    </location>
</feature>
<protein>
    <recommendedName>
        <fullName evidence="4">Transposase</fullName>
    </recommendedName>
</protein>
<comment type="caution">
    <text evidence="2">The sequence shown here is derived from an EMBL/GenBank/DDBJ whole genome shotgun (WGS) entry which is preliminary data.</text>
</comment>
<dbReference type="Proteomes" id="UP001372338">
    <property type="component" value="Unassembled WGS sequence"/>
</dbReference>
<proteinExistence type="predicted"/>
<evidence type="ECO:0000313" key="3">
    <source>
        <dbReference type="Proteomes" id="UP001372338"/>
    </source>
</evidence>